<dbReference type="InterPro" id="IPR012677">
    <property type="entry name" value="Nucleotide-bd_a/b_plait_sf"/>
</dbReference>
<protein>
    <submittedName>
        <fullName evidence="6">Splicing factor U2af large subunit</fullName>
    </submittedName>
</protein>
<sequence>MKDPSVTGVAPGDKTGASGLGAMLMTISDSTTGSYSGVSSLAISGIPVTITPDEICNSINILMKCFKLSTGPGNPCSCVGMEANGSTAVADMRSAAEATNGLALDGLTVFNHVMHVNRPENYTGPDTEPPKLDPNLLLQVCTGTNAEEEYREVVSIGRKLLETYHEEEAAPAGPTVNAADESKEGYDLSKCVLIHNIPTELSVAEIESFCSPFGGVKMIYPLKDKEGRFLGDAVVEYRESLYYEIAMEGLQDLPIFNDTVLKVEVPDKKWPGFPQRVSVVSNPSPVLRMSNIISLEDLEEDEDYEALLEDLRQGCAEFGTVVKLHVPRIHHGEKEIPGLGYAFVQYASVLEAAGAAKALRLKTFNGKQVQVDYYPLSLFTKEDYGEVGELI</sequence>
<organism evidence="6 7">
    <name type="scientific">Blastocystis sp. subtype 1 (strain ATCC 50177 / NandII)</name>
    <dbReference type="NCBI Taxonomy" id="478820"/>
    <lineage>
        <taxon>Eukaryota</taxon>
        <taxon>Sar</taxon>
        <taxon>Stramenopiles</taxon>
        <taxon>Bigyra</taxon>
        <taxon>Opalozoa</taxon>
        <taxon>Opalinata</taxon>
        <taxon>Blastocystidae</taxon>
        <taxon>Blastocystis</taxon>
    </lineage>
</organism>
<evidence type="ECO:0000313" key="7">
    <source>
        <dbReference type="Proteomes" id="UP000078348"/>
    </source>
</evidence>
<comment type="caution">
    <text evidence="6">The sequence shown here is derived from an EMBL/GenBank/DDBJ whole genome shotgun (WGS) entry which is preliminary data.</text>
</comment>
<dbReference type="GO" id="GO:0006397">
    <property type="term" value="P:mRNA processing"/>
    <property type="evidence" value="ECO:0007669"/>
    <property type="project" value="UniProtKB-KW"/>
</dbReference>
<dbReference type="InterPro" id="IPR000504">
    <property type="entry name" value="RRM_dom"/>
</dbReference>
<gene>
    <name evidence="6" type="ORF">AV274_1849</name>
</gene>
<dbReference type="GO" id="GO:0008380">
    <property type="term" value="P:RNA splicing"/>
    <property type="evidence" value="ECO:0007669"/>
    <property type="project" value="UniProtKB-KW"/>
</dbReference>
<evidence type="ECO:0000256" key="2">
    <source>
        <dbReference type="ARBA" id="ARBA00022884"/>
    </source>
</evidence>
<dbReference type="PANTHER" id="PTHR23139">
    <property type="entry name" value="RNA-BINDING PROTEIN"/>
    <property type="match status" value="1"/>
</dbReference>
<dbReference type="GO" id="GO:0003723">
    <property type="term" value="F:RNA binding"/>
    <property type="evidence" value="ECO:0007669"/>
    <property type="project" value="UniProtKB-UniRule"/>
</dbReference>
<evidence type="ECO:0000256" key="1">
    <source>
        <dbReference type="ARBA" id="ARBA00022664"/>
    </source>
</evidence>
<evidence type="ECO:0000256" key="4">
    <source>
        <dbReference type="PROSITE-ProRule" id="PRU00176"/>
    </source>
</evidence>
<dbReference type="CDD" id="cd00590">
    <property type="entry name" value="RRM_SF"/>
    <property type="match status" value="1"/>
</dbReference>
<keyword evidence="7" id="KW-1185">Reference proteome</keyword>
<accession>A0A196SH97</accession>
<keyword evidence="3" id="KW-0508">mRNA splicing</keyword>
<reference evidence="6 7" key="1">
    <citation type="submission" date="2016-05" db="EMBL/GenBank/DDBJ databases">
        <title>Nuclear genome of Blastocystis sp. subtype 1 NandII.</title>
        <authorList>
            <person name="Gentekaki E."/>
            <person name="Curtis B."/>
            <person name="Stairs C."/>
            <person name="Eme L."/>
            <person name="Herman E."/>
            <person name="Klimes V."/>
            <person name="Arias M.C."/>
            <person name="Elias M."/>
            <person name="Hilliou F."/>
            <person name="Klute M."/>
            <person name="Malik S.-B."/>
            <person name="Pightling A."/>
            <person name="Rachubinski R."/>
            <person name="Salas D."/>
            <person name="Schlacht A."/>
            <person name="Suga H."/>
            <person name="Archibald J."/>
            <person name="Ball S.G."/>
            <person name="Clark G."/>
            <person name="Dacks J."/>
            <person name="Van Der Giezen M."/>
            <person name="Tsaousis A."/>
            <person name="Roger A."/>
        </authorList>
    </citation>
    <scope>NUCLEOTIDE SEQUENCE [LARGE SCALE GENOMIC DNA]</scope>
    <source>
        <strain evidence="7">ATCC 50177 / NandII</strain>
    </source>
</reference>
<dbReference type="PROSITE" id="PS50102">
    <property type="entry name" value="RRM"/>
    <property type="match status" value="2"/>
</dbReference>
<keyword evidence="2 4" id="KW-0694">RNA-binding</keyword>
<dbReference type="Proteomes" id="UP000078348">
    <property type="component" value="Unassembled WGS sequence"/>
</dbReference>
<name>A0A196SH97_BLAHN</name>
<dbReference type="Pfam" id="PF00076">
    <property type="entry name" value="RRM_1"/>
    <property type="match status" value="2"/>
</dbReference>
<dbReference type="STRING" id="478820.A0A196SH97"/>
<dbReference type="InterPro" id="IPR035979">
    <property type="entry name" value="RBD_domain_sf"/>
</dbReference>
<evidence type="ECO:0000256" key="3">
    <source>
        <dbReference type="ARBA" id="ARBA00023187"/>
    </source>
</evidence>
<dbReference type="SMART" id="SM00360">
    <property type="entry name" value="RRM"/>
    <property type="match status" value="2"/>
</dbReference>
<evidence type="ECO:0000259" key="5">
    <source>
        <dbReference type="PROSITE" id="PS50102"/>
    </source>
</evidence>
<dbReference type="AlphaFoldDB" id="A0A196SH97"/>
<evidence type="ECO:0000313" key="6">
    <source>
        <dbReference type="EMBL" id="OAO16420.1"/>
    </source>
</evidence>
<feature type="domain" description="RRM" evidence="5">
    <location>
        <begin position="291"/>
        <end position="376"/>
    </location>
</feature>
<dbReference type="SUPFAM" id="SSF54928">
    <property type="entry name" value="RNA-binding domain, RBD"/>
    <property type="match status" value="1"/>
</dbReference>
<dbReference type="FunFam" id="3.30.70.330:FF:000097">
    <property type="entry name" value="U2 snRNP auxiliary factor large subunit"/>
    <property type="match status" value="1"/>
</dbReference>
<feature type="domain" description="RRM" evidence="5">
    <location>
        <begin position="190"/>
        <end position="268"/>
    </location>
</feature>
<proteinExistence type="predicted"/>
<dbReference type="OrthoDB" id="10266058at2759"/>
<dbReference type="Gene3D" id="3.30.70.330">
    <property type="match status" value="3"/>
</dbReference>
<dbReference type="EMBL" id="LXWW01000081">
    <property type="protein sequence ID" value="OAO16420.1"/>
    <property type="molecule type" value="Genomic_DNA"/>
</dbReference>
<dbReference type="CDD" id="cd12232">
    <property type="entry name" value="RRM3_U2AF65"/>
    <property type="match status" value="1"/>
</dbReference>
<keyword evidence="1" id="KW-0507">mRNA processing</keyword>